<dbReference type="Proteomes" id="UP000199545">
    <property type="component" value="Unassembled WGS sequence"/>
</dbReference>
<dbReference type="Gene3D" id="3.90.1150.10">
    <property type="entry name" value="Aspartate Aminotransferase, domain 1"/>
    <property type="match status" value="1"/>
</dbReference>
<evidence type="ECO:0000256" key="8">
    <source>
        <dbReference type="RuleBase" id="RU004075"/>
    </source>
</evidence>
<keyword evidence="12" id="KW-1185">Reference proteome</keyword>
<dbReference type="InterPro" id="IPR015424">
    <property type="entry name" value="PyrdxlP-dep_Trfase"/>
</dbReference>
<dbReference type="PANTHER" id="PTHR21152:SF40">
    <property type="entry name" value="ALANINE--GLYOXYLATE AMINOTRANSFERASE"/>
    <property type="match status" value="1"/>
</dbReference>
<evidence type="ECO:0000259" key="10">
    <source>
        <dbReference type="Pfam" id="PF00266"/>
    </source>
</evidence>
<feature type="domain" description="Aminotransferase class V" evidence="10">
    <location>
        <begin position="29"/>
        <end position="330"/>
    </location>
</feature>
<dbReference type="InterPro" id="IPR020578">
    <property type="entry name" value="Aminotrans_V_PyrdxlP_BS"/>
</dbReference>
<feature type="modified residue" description="N6-(pyridoxal phosphate)lysine" evidence="7">
    <location>
        <position position="194"/>
    </location>
</feature>
<dbReference type="EMBL" id="FORR01000039">
    <property type="protein sequence ID" value="SFJ91936.1"/>
    <property type="molecule type" value="Genomic_DNA"/>
</dbReference>
<evidence type="ECO:0000256" key="1">
    <source>
        <dbReference type="ARBA" id="ARBA00001933"/>
    </source>
</evidence>
<comment type="similarity">
    <text evidence="2 8">Belongs to the class-V pyridoxal-phosphate-dependent aminotransferase family.</text>
</comment>
<dbReference type="FunFam" id="3.40.640.10:FF:000027">
    <property type="entry name" value="Serine--pyruvate aminotransferase, mitochondrial"/>
    <property type="match status" value="1"/>
</dbReference>
<comment type="cofactor">
    <cofactor evidence="1 7 9">
        <name>pyridoxal 5'-phosphate</name>
        <dbReference type="ChEBI" id="CHEBI:597326"/>
    </cofactor>
</comment>
<dbReference type="FunFam" id="3.90.1150.10:FF:000031">
    <property type="entry name" value="Serine--glyoxylate aminotransferase"/>
    <property type="match status" value="1"/>
</dbReference>
<feature type="binding site" evidence="6">
    <location>
        <position position="338"/>
    </location>
    <ligand>
        <name>substrate</name>
    </ligand>
</feature>
<dbReference type="InterPro" id="IPR015422">
    <property type="entry name" value="PyrdxlP-dep_Trfase_small"/>
</dbReference>
<dbReference type="GO" id="GO:0008453">
    <property type="term" value="F:alanine-glyoxylate transaminase activity"/>
    <property type="evidence" value="ECO:0007669"/>
    <property type="project" value="TreeGrafter"/>
</dbReference>
<dbReference type="PROSITE" id="PS00595">
    <property type="entry name" value="AA_TRANSFER_CLASS_5"/>
    <property type="match status" value="1"/>
</dbReference>
<dbReference type="Gene3D" id="3.40.640.10">
    <property type="entry name" value="Type I PLP-dependent aspartate aminotransferase-like (Major domain)"/>
    <property type="match status" value="1"/>
</dbReference>
<name>A0A1I3VC41_9BACL</name>
<reference evidence="11 12" key="1">
    <citation type="submission" date="2016-10" db="EMBL/GenBank/DDBJ databases">
        <authorList>
            <person name="de Groot N.N."/>
        </authorList>
    </citation>
    <scope>NUCLEOTIDE SEQUENCE [LARGE SCALE GENOMIC DNA]</scope>
    <source>
        <strain evidence="11 12">DSM 44778</strain>
    </source>
</reference>
<dbReference type="InterPro" id="IPR015421">
    <property type="entry name" value="PyrdxlP-dep_Trfase_major"/>
</dbReference>
<dbReference type="InterPro" id="IPR024169">
    <property type="entry name" value="SP_NH2Trfase/AEP_transaminase"/>
</dbReference>
<accession>A0A1I3VC41</accession>
<evidence type="ECO:0000256" key="7">
    <source>
        <dbReference type="PIRSR" id="PIRSR000524-50"/>
    </source>
</evidence>
<gene>
    <name evidence="11" type="ORF">SAMN05421852_1395</name>
</gene>
<evidence type="ECO:0000256" key="3">
    <source>
        <dbReference type="ARBA" id="ARBA00022576"/>
    </source>
</evidence>
<dbReference type="AlphaFoldDB" id="A0A1I3VC41"/>
<dbReference type="STRING" id="46223.SAMN05421852_1395"/>
<evidence type="ECO:0000313" key="11">
    <source>
        <dbReference type="EMBL" id="SFJ91936.1"/>
    </source>
</evidence>
<organism evidence="11 12">
    <name type="scientific">Thermoflavimicrobium dichotomicum</name>
    <dbReference type="NCBI Taxonomy" id="46223"/>
    <lineage>
        <taxon>Bacteria</taxon>
        <taxon>Bacillati</taxon>
        <taxon>Bacillota</taxon>
        <taxon>Bacilli</taxon>
        <taxon>Bacillales</taxon>
        <taxon>Thermoactinomycetaceae</taxon>
        <taxon>Thermoflavimicrobium</taxon>
    </lineage>
</organism>
<dbReference type="GO" id="GO:0019265">
    <property type="term" value="P:glycine biosynthetic process, by transamination of glyoxylate"/>
    <property type="evidence" value="ECO:0007669"/>
    <property type="project" value="TreeGrafter"/>
</dbReference>
<dbReference type="PIRSF" id="PIRSF000524">
    <property type="entry name" value="SPT"/>
    <property type="match status" value="1"/>
</dbReference>
<sequence length="385" mass="42616">MLFAEKFQLRIPGPTPIPPSVQRAMNQPMIGHRSQEASQLVRECSDRLKPIFGTNQQPLILSSSGTSALEAGVVNTLAPGEEAIVVVTGVFGDRFSKILQRYGMIVHRLDIPWGQACDPETLKTFLQQHPQTKAVFMTYCETSTGVLNPVDKLTKVVREHSDALIIVDGVSCIGAVDSQMDDWGIDILVTGSQKALMLPPGLAFVAVSERAWKTIEQNPTPRFYLDLVSYRNQLEKHTTPFTPALSLLFGLKEVLNLLELEGLEQIYRRHELLKNMTRAGIQALGLKLMTSDQDASPTVTSIDCKDTDWQAEDLRKALRKQNVIVAGGQQHLKGQIFRIGHMGYCDPLDILTTLSALEIALKQLQIPVDLGTGVKAAQEVWMDHV</sequence>
<keyword evidence="5 7" id="KW-0663">Pyridoxal phosphate</keyword>
<evidence type="ECO:0000256" key="6">
    <source>
        <dbReference type="PIRSR" id="PIRSR000524-1"/>
    </source>
</evidence>
<proteinExistence type="inferred from homology"/>
<evidence type="ECO:0000313" key="12">
    <source>
        <dbReference type="Proteomes" id="UP000199545"/>
    </source>
</evidence>
<dbReference type="Pfam" id="PF00266">
    <property type="entry name" value="Aminotran_5"/>
    <property type="match status" value="1"/>
</dbReference>
<evidence type="ECO:0000256" key="5">
    <source>
        <dbReference type="ARBA" id="ARBA00022898"/>
    </source>
</evidence>
<evidence type="ECO:0000256" key="4">
    <source>
        <dbReference type="ARBA" id="ARBA00022679"/>
    </source>
</evidence>
<dbReference type="GO" id="GO:0004760">
    <property type="term" value="F:L-serine-pyruvate transaminase activity"/>
    <property type="evidence" value="ECO:0007669"/>
    <property type="project" value="TreeGrafter"/>
</dbReference>
<keyword evidence="3 11" id="KW-0032">Aminotransferase</keyword>
<keyword evidence="4 11" id="KW-0808">Transferase</keyword>
<dbReference type="RefSeq" id="WP_093231753.1">
    <property type="nucleotide sequence ID" value="NZ_FORR01000039.1"/>
</dbReference>
<dbReference type="PANTHER" id="PTHR21152">
    <property type="entry name" value="AMINOTRANSFERASE CLASS V"/>
    <property type="match status" value="1"/>
</dbReference>
<dbReference type="OrthoDB" id="389074at2"/>
<evidence type="ECO:0000256" key="2">
    <source>
        <dbReference type="ARBA" id="ARBA00009236"/>
    </source>
</evidence>
<dbReference type="SUPFAM" id="SSF53383">
    <property type="entry name" value="PLP-dependent transferases"/>
    <property type="match status" value="1"/>
</dbReference>
<dbReference type="InterPro" id="IPR000192">
    <property type="entry name" value="Aminotrans_V_dom"/>
</dbReference>
<protein>
    <submittedName>
        <fullName evidence="11">Aspartate aminotransferase</fullName>
    </submittedName>
</protein>
<evidence type="ECO:0000256" key="9">
    <source>
        <dbReference type="RuleBase" id="RU004504"/>
    </source>
</evidence>